<sequence>MFREVNLISPIVFCFPQICHHLRDKVLPIGRWADMLPTTLRSSFFELLMRWLRLPALVTLWPVLPVNHLHAALLLSGIRRV</sequence>
<reference evidence="1 2" key="1">
    <citation type="submission" date="2019-03" db="EMBL/GenBank/DDBJ databases">
        <authorList>
            <consortium name="Pathogen Informatics"/>
        </authorList>
    </citation>
    <scope>NUCLEOTIDE SEQUENCE [LARGE SCALE GENOMIC DNA]</scope>
    <source>
        <strain evidence="1 2">NCTC12998</strain>
    </source>
</reference>
<dbReference type="EMBL" id="CAADJE010000020">
    <property type="protein sequence ID" value="VFS62334.1"/>
    <property type="molecule type" value="Genomic_DNA"/>
</dbReference>
<dbReference type="AlphaFoldDB" id="A0A485AMJ8"/>
<gene>
    <name evidence="1" type="ORF">NCTC12998_01826</name>
</gene>
<accession>A0A485AMJ8</accession>
<dbReference type="Proteomes" id="UP000345637">
    <property type="component" value="Unassembled WGS sequence"/>
</dbReference>
<evidence type="ECO:0000313" key="2">
    <source>
        <dbReference type="Proteomes" id="UP000345637"/>
    </source>
</evidence>
<proteinExistence type="predicted"/>
<evidence type="ECO:0000313" key="1">
    <source>
        <dbReference type="EMBL" id="VFS62334.1"/>
    </source>
</evidence>
<name>A0A485AMJ8_RAOPL</name>
<protein>
    <submittedName>
        <fullName evidence="1">Uncharacterized protein</fullName>
    </submittedName>
</protein>
<organism evidence="1 2">
    <name type="scientific">Raoultella planticola</name>
    <name type="common">Klebsiella planticola</name>
    <dbReference type="NCBI Taxonomy" id="575"/>
    <lineage>
        <taxon>Bacteria</taxon>
        <taxon>Pseudomonadati</taxon>
        <taxon>Pseudomonadota</taxon>
        <taxon>Gammaproteobacteria</taxon>
        <taxon>Enterobacterales</taxon>
        <taxon>Enterobacteriaceae</taxon>
        <taxon>Klebsiella/Raoultella group</taxon>
        <taxon>Raoultella</taxon>
    </lineage>
</organism>